<evidence type="ECO:0000313" key="5">
    <source>
        <dbReference type="EMBL" id="BES87963.1"/>
    </source>
</evidence>
<accession>A0ABN7A7K5</accession>
<feature type="region of interest" description="Disordered" evidence="3">
    <location>
        <begin position="209"/>
        <end position="229"/>
    </location>
</feature>
<comment type="function">
    <text evidence="2">Involved in the assembly of C/D box small nucleolar ribonucleoprotein (snoRNP) particles. Recruits the SWI/SNF complex to the core promoter of rRNA genes and enhances pre-rRNA transcription. Mediates interaction of TELO2 with the R2TP complex which is necessary for the stability of MTOR and SMG1. Positively regulates the assembly and activity of the mTORC1 complex.</text>
</comment>
<comment type="similarity">
    <text evidence="1">Belongs to the PIH1 family.</text>
</comment>
<dbReference type="PANTHER" id="PTHR22997">
    <property type="entry name" value="PIH1 DOMAIN-CONTAINING PROTEIN 1"/>
    <property type="match status" value="1"/>
</dbReference>
<feature type="domain" description="PIH1 N-terminal" evidence="4">
    <location>
        <begin position="43"/>
        <end position="196"/>
    </location>
</feature>
<feature type="compositionally biased region" description="Basic and acidic residues" evidence="3">
    <location>
        <begin position="210"/>
        <end position="224"/>
    </location>
</feature>
<evidence type="ECO:0000256" key="2">
    <source>
        <dbReference type="ARBA" id="ARBA00046233"/>
    </source>
</evidence>
<protein>
    <submittedName>
        <fullName evidence="5">PIH1 domain containing 1</fullName>
    </submittedName>
</protein>
<dbReference type="EMBL" id="AP028909">
    <property type="protein sequence ID" value="BES87963.1"/>
    <property type="molecule type" value="Genomic_DNA"/>
</dbReference>
<gene>
    <name evidence="5" type="ORF">NTJ_00769</name>
</gene>
<evidence type="ECO:0000313" key="6">
    <source>
        <dbReference type="Proteomes" id="UP001307889"/>
    </source>
</evidence>
<name>A0ABN7A7K5_9HEMI</name>
<evidence type="ECO:0000256" key="1">
    <source>
        <dbReference type="ARBA" id="ARBA00008511"/>
    </source>
</evidence>
<dbReference type="InterPro" id="IPR012981">
    <property type="entry name" value="PIH1_N"/>
</dbReference>
<organism evidence="5 6">
    <name type="scientific">Nesidiocoris tenuis</name>
    <dbReference type="NCBI Taxonomy" id="355587"/>
    <lineage>
        <taxon>Eukaryota</taxon>
        <taxon>Metazoa</taxon>
        <taxon>Ecdysozoa</taxon>
        <taxon>Arthropoda</taxon>
        <taxon>Hexapoda</taxon>
        <taxon>Insecta</taxon>
        <taxon>Pterygota</taxon>
        <taxon>Neoptera</taxon>
        <taxon>Paraneoptera</taxon>
        <taxon>Hemiptera</taxon>
        <taxon>Heteroptera</taxon>
        <taxon>Panheteroptera</taxon>
        <taxon>Cimicomorpha</taxon>
        <taxon>Miridae</taxon>
        <taxon>Dicyphina</taxon>
        <taxon>Nesidiocoris</taxon>
    </lineage>
</organism>
<dbReference type="Proteomes" id="UP001307889">
    <property type="component" value="Chromosome 1"/>
</dbReference>
<dbReference type="InterPro" id="IPR050734">
    <property type="entry name" value="PIH1/Kintoun_subfamily"/>
</dbReference>
<dbReference type="PANTHER" id="PTHR22997:SF0">
    <property type="entry name" value="PIH1 DOMAIN-CONTAINING PROTEIN 1"/>
    <property type="match status" value="1"/>
</dbReference>
<dbReference type="Pfam" id="PF08190">
    <property type="entry name" value="PIH1"/>
    <property type="match status" value="1"/>
</dbReference>
<keyword evidence="6" id="KW-1185">Reference proteome</keyword>
<evidence type="ECO:0000259" key="4">
    <source>
        <dbReference type="Pfam" id="PF08190"/>
    </source>
</evidence>
<sequence>MKGVKLEIDPSIMEKNLLFTERSSPPSSDDFDPISKLFHPGQQSETGEDLQEFVRPSPGFCVKMLKADGGKVFANICHTANIPAPQEITDEELIEILESDSPSSFKCPLSIGNLRDETDKSGNPCLVVDVAINSAFCQKLQKNELFRTFFLLVVSEGIQEKFRLELKTEKPNSFVVLKNRKQIGTLQIHSIRKRPKEPTPPKSLIQVLSSEDHPADVSEEKTPKTDVSPVPLPDDSCKVKLFVAPQVGEPQILLALLKVKALSGSDIELDVSRRKLIVSCERNEKLDCDLPYDVLPGEAVAQYFVNLQVID</sequence>
<evidence type="ECO:0000256" key="3">
    <source>
        <dbReference type="SAM" id="MobiDB-lite"/>
    </source>
</evidence>
<reference evidence="5 6" key="1">
    <citation type="submission" date="2023-09" db="EMBL/GenBank/DDBJ databases">
        <title>Nesidiocoris tenuis whole genome shotgun sequence.</title>
        <authorList>
            <person name="Shibata T."/>
            <person name="Shimoda M."/>
            <person name="Kobayashi T."/>
            <person name="Uehara T."/>
        </authorList>
    </citation>
    <scope>NUCLEOTIDE SEQUENCE [LARGE SCALE GENOMIC DNA]</scope>
    <source>
        <strain evidence="5 6">Japan</strain>
    </source>
</reference>
<proteinExistence type="inferred from homology"/>